<dbReference type="EMBL" id="CP022187">
    <property type="protein sequence ID" value="AWI75303.1"/>
    <property type="molecule type" value="Genomic_DNA"/>
</dbReference>
<dbReference type="AlphaFoldDB" id="A0A2U8GQ36"/>
<keyword evidence="8" id="KW-1185">Reference proteome</keyword>
<keyword evidence="2" id="KW-1003">Cell membrane</keyword>
<dbReference type="Proteomes" id="UP000244930">
    <property type="component" value="Chromosome"/>
</dbReference>
<evidence type="ECO:0000256" key="4">
    <source>
        <dbReference type="ARBA" id="ARBA00022679"/>
    </source>
</evidence>
<dbReference type="GO" id="GO:0005886">
    <property type="term" value="C:plasma membrane"/>
    <property type="evidence" value="ECO:0007669"/>
    <property type="project" value="UniProtKB-SubCell"/>
</dbReference>
<dbReference type="Pfam" id="PF00535">
    <property type="entry name" value="Glycos_transf_2"/>
    <property type="match status" value="1"/>
</dbReference>
<dbReference type="Gene3D" id="3.90.550.10">
    <property type="entry name" value="Spore Coat Polysaccharide Biosynthesis Protein SpsA, Chain A"/>
    <property type="match status" value="1"/>
</dbReference>
<accession>A0A2U8GQ36</accession>
<evidence type="ECO:0000313" key="7">
    <source>
        <dbReference type="EMBL" id="AWI75303.1"/>
    </source>
</evidence>
<evidence type="ECO:0000256" key="3">
    <source>
        <dbReference type="ARBA" id="ARBA00022676"/>
    </source>
</evidence>
<dbReference type="KEGG" id="acom:CEW83_08815"/>
<sequence length="221" mass="23615">MPDTPAPPSADDSATPRLSIIVPVLNEAMQAYAQLRLLAPLRRCGVEVIAVDGGSTDDTLAVARRHAGRAITVPGPPARQFNVAAAFASAEVLLLTGAGIVLPAFADQLIDQAMQDDACEWGRIDLRISGTPWRRLLASLPDAITGRHAEREVAAPLFVSRRAFMAVGGIPADACPPLAALANRLREAGFKATRVRKPARVRRSAQASPPMLQWLGKHIRE</sequence>
<evidence type="ECO:0000256" key="5">
    <source>
        <dbReference type="ARBA" id="ARBA00023136"/>
    </source>
</evidence>
<evidence type="ECO:0000259" key="6">
    <source>
        <dbReference type="Pfam" id="PF00535"/>
    </source>
</evidence>
<keyword evidence="3" id="KW-0328">Glycosyltransferase</keyword>
<keyword evidence="5" id="KW-0472">Membrane</keyword>
<reference evidence="7 8" key="1">
    <citation type="submission" date="2017-06" db="EMBL/GenBank/DDBJ databases">
        <title>Azoarcus.</title>
        <authorList>
            <person name="Woo J.-H."/>
            <person name="Kim H.-S."/>
        </authorList>
    </citation>
    <scope>NUCLEOTIDE SEQUENCE [LARGE SCALE GENOMIC DNA]</scope>
    <source>
        <strain evidence="7 8">TSPY31</strain>
    </source>
</reference>
<dbReference type="GO" id="GO:0016757">
    <property type="term" value="F:glycosyltransferase activity"/>
    <property type="evidence" value="ECO:0007669"/>
    <property type="project" value="UniProtKB-KW"/>
</dbReference>
<evidence type="ECO:0000256" key="1">
    <source>
        <dbReference type="ARBA" id="ARBA00004236"/>
    </source>
</evidence>
<feature type="domain" description="Glycosyltransferase 2-like" evidence="6">
    <location>
        <begin position="19"/>
        <end position="131"/>
    </location>
</feature>
<dbReference type="InterPro" id="IPR029044">
    <property type="entry name" value="Nucleotide-diphossugar_trans"/>
</dbReference>
<dbReference type="RefSeq" id="WP_108949010.1">
    <property type="nucleotide sequence ID" value="NZ_CP022187.1"/>
</dbReference>
<evidence type="ECO:0000313" key="8">
    <source>
        <dbReference type="Proteomes" id="UP000244930"/>
    </source>
</evidence>
<proteinExistence type="predicted"/>
<dbReference type="InterPro" id="IPR001173">
    <property type="entry name" value="Glyco_trans_2-like"/>
</dbReference>
<name>A0A2U8GQ36_9RHOO</name>
<dbReference type="PANTHER" id="PTHR43646">
    <property type="entry name" value="GLYCOSYLTRANSFERASE"/>
    <property type="match status" value="1"/>
</dbReference>
<dbReference type="PANTHER" id="PTHR43646:SF2">
    <property type="entry name" value="GLYCOSYLTRANSFERASE 2-LIKE DOMAIN-CONTAINING PROTEIN"/>
    <property type="match status" value="1"/>
</dbReference>
<keyword evidence="4 7" id="KW-0808">Transferase</keyword>
<protein>
    <submittedName>
        <fullName evidence="7">Glycosyl transferase</fullName>
    </submittedName>
</protein>
<organism evidence="7 8">
    <name type="scientific">Parazoarcus communis</name>
    <dbReference type="NCBI Taxonomy" id="41977"/>
    <lineage>
        <taxon>Bacteria</taxon>
        <taxon>Pseudomonadati</taxon>
        <taxon>Pseudomonadota</taxon>
        <taxon>Betaproteobacteria</taxon>
        <taxon>Rhodocyclales</taxon>
        <taxon>Zoogloeaceae</taxon>
        <taxon>Parazoarcus</taxon>
    </lineage>
</organism>
<dbReference type="SUPFAM" id="SSF53448">
    <property type="entry name" value="Nucleotide-diphospho-sugar transferases"/>
    <property type="match status" value="1"/>
</dbReference>
<gene>
    <name evidence="7" type="ORF">CEW83_08815</name>
</gene>
<comment type="subcellular location">
    <subcellularLocation>
        <location evidence="1">Cell membrane</location>
    </subcellularLocation>
</comment>
<evidence type="ECO:0000256" key="2">
    <source>
        <dbReference type="ARBA" id="ARBA00022475"/>
    </source>
</evidence>